<gene>
    <name evidence="2" type="ORF">ATI61_10745</name>
</gene>
<dbReference type="InterPro" id="IPR004704">
    <property type="entry name" value="PTS_IID_man"/>
</dbReference>
<keyword evidence="1" id="KW-0812">Transmembrane</keyword>
<dbReference type="InterPro" id="IPR050303">
    <property type="entry name" value="GatZ_KbaZ_carbometab"/>
</dbReference>
<dbReference type="PROSITE" id="PS51108">
    <property type="entry name" value="PTS_EIID"/>
    <property type="match status" value="1"/>
</dbReference>
<feature type="transmembrane region" description="Helical" evidence="1">
    <location>
        <begin position="124"/>
        <end position="150"/>
    </location>
</feature>
<evidence type="ECO:0000313" key="3">
    <source>
        <dbReference type="Proteomes" id="UP000256345"/>
    </source>
</evidence>
<dbReference type="RefSeq" id="WP_116120450.1">
    <property type="nucleotide sequence ID" value="NZ_CP011509.1"/>
</dbReference>
<proteinExistence type="predicted"/>
<dbReference type="PANTHER" id="PTHR32502:SF23">
    <property type="entry name" value="TRANSPORT PROTEIN, PTS SYSTEM"/>
    <property type="match status" value="1"/>
</dbReference>
<accession>A0ABX9JXU4</accession>
<feature type="transmembrane region" description="Helical" evidence="1">
    <location>
        <begin position="238"/>
        <end position="254"/>
    </location>
</feature>
<feature type="transmembrane region" description="Helical" evidence="1">
    <location>
        <begin position="98"/>
        <end position="118"/>
    </location>
</feature>
<sequence>MSLVSPPLSRGVLLRVFLRSLFLQASWNPQGMQNLGLAYAIYPALERLYPDKQALEEAVRRHLVFFNTHPYVAAAIVGGVLYHEQRIARGEEPPDRVVAFKAALMGPLAALGDGFFWLSLKPATGAVCAALVPLLAAWAAVLFIFLYNLVHLTLRARLYLLGLSLGDRLVEAVARANLPSRGAKLRAVAAACAGGLAAWLAVTFGANAGGRFAPVLSAGCLALGVVSYLLVARRVPNYVVLYLAAGLACVAGAFL</sequence>
<organism evidence="2 3">
    <name type="scientific">Archangium gephyra</name>
    <dbReference type="NCBI Taxonomy" id="48"/>
    <lineage>
        <taxon>Bacteria</taxon>
        <taxon>Pseudomonadati</taxon>
        <taxon>Myxococcota</taxon>
        <taxon>Myxococcia</taxon>
        <taxon>Myxococcales</taxon>
        <taxon>Cystobacterineae</taxon>
        <taxon>Archangiaceae</taxon>
        <taxon>Archangium</taxon>
    </lineage>
</organism>
<keyword evidence="3" id="KW-1185">Reference proteome</keyword>
<feature type="transmembrane region" description="Helical" evidence="1">
    <location>
        <begin position="64"/>
        <end position="82"/>
    </location>
</feature>
<comment type="caution">
    <text evidence="2">The sequence shown here is derived from an EMBL/GenBank/DDBJ whole genome shotgun (WGS) entry which is preliminary data.</text>
</comment>
<dbReference type="PANTHER" id="PTHR32502">
    <property type="entry name" value="N-ACETYLGALACTOSAMINE PERMEASE II COMPONENT-RELATED"/>
    <property type="match status" value="1"/>
</dbReference>
<feature type="transmembrane region" description="Helical" evidence="1">
    <location>
        <begin position="212"/>
        <end position="231"/>
    </location>
</feature>
<dbReference type="Proteomes" id="UP000256345">
    <property type="component" value="Unassembled WGS sequence"/>
</dbReference>
<dbReference type="EMBL" id="QUMU01000007">
    <property type="protein sequence ID" value="REG29358.1"/>
    <property type="molecule type" value="Genomic_DNA"/>
</dbReference>
<name>A0ABX9JXU4_9BACT</name>
<evidence type="ECO:0000313" key="2">
    <source>
        <dbReference type="EMBL" id="REG29358.1"/>
    </source>
</evidence>
<keyword evidence="1" id="KW-1133">Transmembrane helix</keyword>
<keyword evidence="1" id="KW-0472">Membrane</keyword>
<dbReference type="Pfam" id="PF03613">
    <property type="entry name" value="EIID-AGA"/>
    <property type="match status" value="1"/>
</dbReference>
<evidence type="ECO:0000256" key="1">
    <source>
        <dbReference type="SAM" id="Phobius"/>
    </source>
</evidence>
<reference evidence="2 3" key="1">
    <citation type="submission" date="2018-08" db="EMBL/GenBank/DDBJ databases">
        <title>Genomic Encyclopedia of Archaeal and Bacterial Type Strains, Phase II (KMG-II): from individual species to whole genera.</title>
        <authorList>
            <person name="Goeker M."/>
        </authorList>
    </citation>
    <scope>NUCLEOTIDE SEQUENCE [LARGE SCALE GENOMIC DNA]</scope>
    <source>
        <strain evidence="2 3">DSM 2261</strain>
    </source>
</reference>
<feature type="transmembrane region" description="Helical" evidence="1">
    <location>
        <begin position="185"/>
        <end position="206"/>
    </location>
</feature>
<protein>
    <submittedName>
        <fullName evidence="2">PTS system IID component (Man family)</fullName>
    </submittedName>
</protein>